<dbReference type="Proteomes" id="UP000185544">
    <property type="component" value="Chromosome"/>
</dbReference>
<dbReference type="EMBL" id="CP016908">
    <property type="protein sequence ID" value="APS00669.1"/>
    <property type="molecule type" value="Genomic_DNA"/>
</dbReference>
<reference evidence="1 2" key="1">
    <citation type="submission" date="2016-08" db="EMBL/GenBank/DDBJ databases">
        <title>Identification and validation of antigenic proteins from Pajaroellobacter abortibovis using de-novo genome sequence assembly and reverse vaccinology.</title>
        <authorList>
            <person name="Welly B.T."/>
            <person name="Miller M.R."/>
            <person name="Stott J.L."/>
            <person name="Blanchard M.T."/>
            <person name="Islas-Trejo A.D."/>
            <person name="O'Rourke S.M."/>
            <person name="Young A.E."/>
            <person name="Medrano J.F."/>
            <person name="Van Eenennaam A.L."/>
        </authorList>
    </citation>
    <scope>NUCLEOTIDE SEQUENCE [LARGE SCALE GENOMIC DNA]</scope>
    <source>
        <strain evidence="1 2">BTF92-0548A/99-0131</strain>
    </source>
</reference>
<proteinExistence type="predicted"/>
<sequence length="79" mass="8970">MKMNSRRQWILPSFFALATGNCGDSSKKEGEIDLSAWGEDLTEQGIPAPEVEDGWNITFTKFLASLQVFNPKRKRGYRC</sequence>
<protein>
    <submittedName>
        <fullName evidence="1">Uncharacterized protein</fullName>
    </submittedName>
</protein>
<organism evidence="1 2">
    <name type="scientific">Pajaroellobacter abortibovis</name>
    <dbReference type="NCBI Taxonomy" id="1882918"/>
    <lineage>
        <taxon>Bacteria</taxon>
        <taxon>Pseudomonadati</taxon>
        <taxon>Myxococcota</taxon>
        <taxon>Polyangia</taxon>
        <taxon>Polyangiales</taxon>
        <taxon>Polyangiaceae</taxon>
    </lineage>
</organism>
<name>A0A1L6MYW2_9BACT</name>
<keyword evidence="2" id="KW-1185">Reference proteome</keyword>
<evidence type="ECO:0000313" key="1">
    <source>
        <dbReference type="EMBL" id="APS00669.1"/>
    </source>
</evidence>
<dbReference type="AlphaFoldDB" id="A0A1L6MYW2"/>
<evidence type="ECO:0000313" key="2">
    <source>
        <dbReference type="Proteomes" id="UP000185544"/>
    </source>
</evidence>
<accession>A0A1L6MYW2</accession>
<dbReference type="KEGG" id="pabo:BCY86_08270"/>
<gene>
    <name evidence="1" type="ORF">BCY86_08270</name>
</gene>